<dbReference type="InterPro" id="IPR050157">
    <property type="entry name" value="PSI_iron-sulfur_center"/>
</dbReference>
<evidence type="ECO:0000256" key="1">
    <source>
        <dbReference type="ARBA" id="ARBA00001966"/>
    </source>
</evidence>
<keyword evidence="4" id="KW-0004">4Fe-4S</keyword>
<evidence type="ECO:0000256" key="3">
    <source>
        <dbReference type="ARBA" id="ARBA00013529"/>
    </source>
</evidence>
<keyword evidence="5" id="KW-0479">Metal-binding</keyword>
<reference evidence="9" key="1">
    <citation type="submission" date="2020-10" db="EMBL/GenBank/DDBJ databases">
        <authorList>
            <person name="Gilroy R."/>
        </authorList>
    </citation>
    <scope>NUCLEOTIDE SEQUENCE</scope>
    <source>
        <strain evidence="9">ChiSjej4B22-8349</strain>
    </source>
</reference>
<comment type="cofactor">
    <cofactor evidence="1">
        <name>[4Fe-4S] cluster</name>
        <dbReference type="ChEBI" id="CHEBI:49883"/>
    </cofactor>
</comment>
<dbReference type="InterPro" id="IPR017896">
    <property type="entry name" value="4Fe4S_Fe-S-bd"/>
</dbReference>
<dbReference type="InterPro" id="IPR011576">
    <property type="entry name" value="Pyridox_Oxase_N"/>
</dbReference>
<dbReference type="PANTHER" id="PTHR24960">
    <property type="entry name" value="PHOTOSYSTEM I IRON-SULFUR CENTER-RELATED"/>
    <property type="match status" value="1"/>
</dbReference>
<evidence type="ECO:0000259" key="8">
    <source>
        <dbReference type="PROSITE" id="PS51379"/>
    </source>
</evidence>
<proteinExistence type="predicted"/>
<dbReference type="GO" id="GO:0046872">
    <property type="term" value="F:metal ion binding"/>
    <property type="evidence" value="ECO:0007669"/>
    <property type="project" value="UniProtKB-KW"/>
</dbReference>
<evidence type="ECO:0000256" key="4">
    <source>
        <dbReference type="ARBA" id="ARBA00022485"/>
    </source>
</evidence>
<feature type="domain" description="4Fe-4S ferredoxin-type" evidence="8">
    <location>
        <begin position="159"/>
        <end position="184"/>
    </location>
</feature>
<gene>
    <name evidence="9" type="ORF">IAD25_07480</name>
</gene>
<organism evidence="9 10">
    <name type="scientific">Candidatus Allocopromorpha excrementipullorum</name>
    <dbReference type="NCBI Taxonomy" id="2840743"/>
    <lineage>
        <taxon>Bacteria</taxon>
        <taxon>Bacillati</taxon>
        <taxon>Bacillota</taxon>
        <taxon>Clostridia</taxon>
        <taxon>Eubacteriales</taxon>
        <taxon>Eubacteriaceae</taxon>
        <taxon>Eubacteriaceae incertae sedis</taxon>
        <taxon>Candidatus Allocopromorpha</taxon>
    </lineage>
</organism>
<dbReference type="PANTHER" id="PTHR24960:SF79">
    <property type="entry name" value="PHOTOSYSTEM I IRON-SULFUR CENTER"/>
    <property type="match status" value="1"/>
</dbReference>
<dbReference type="Gene3D" id="3.30.70.20">
    <property type="match status" value="1"/>
</dbReference>
<accession>A0A9D1N7D9</accession>
<dbReference type="SUPFAM" id="SSF50475">
    <property type="entry name" value="FMN-binding split barrel"/>
    <property type="match status" value="1"/>
</dbReference>
<dbReference type="PROSITE" id="PS00198">
    <property type="entry name" value="4FE4S_FER_1"/>
    <property type="match status" value="2"/>
</dbReference>
<sequence>MKGKDCLKELRAIKDVTFATVDEKGCPQARIIDVMLVDDERIYFCTSRGKDFHHQLMRDGKVAVVAMNDRYQMIRATGTAQKLDDERKWIDRIFEENPVMNDVYPGESRYVLDPFYVDIEWMEFFDLGKHPIYRETFDMAARRSSSGGSGDRTDGEAAPKGFHITDDCIGCGICSENCPQQCISEGAPYHIRQEHCLHCGLCAESCPAGAVVANRPACSKGGE</sequence>
<dbReference type="InterPro" id="IPR012349">
    <property type="entry name" value="Split_barrel_FMN-bd"/>
</dbReference>
<comment type="function">
    <text evidence="2">Ferredoxins are iron-sulfur proteins that transfer electrons in a wide variety of metabolic reactions.</text>
</comment>
<dbReference type="Pfam" id="PF01243">
    <property type="entry name" value="PNPOx_N"/>
    <property type="match status" value="1"/>
</dbReference>
<dbReference type="SUPFAM" id="SSF54862">
    <property type="entry name" value="4Fe-4S ferredoxins"/>
    <property type="match status" value="1"/>
</dbReference>
<dbReference type="Gene3D" id="2.30.110.10">
    <property type="entry name" value="Electron Transport, Fmn-binding Protein, Chain A"/>
    <property type="match status" value="1"/>
</dbReference>
<dbReference type="PROSITE" id="PS51379">
    <property type="entry name" value="4FE4S_FER_2"/>
    <property type="match status" value="2"/>
</dbReference>
<evidence type="ECO:0000256" key="6">
    <source>
        <dbReference type="ARBA" id="ARBA00023004"/>
    </source>
</evidence>
<protein>
    <recommendedName>
        <fullName evidence="3">Ferredoxin</fullName>
    </recommendedName>
</protein>
<dbReference type="InterPro" id="IPR017900">
    <property type="entry name" value="4Fe4S_Fe_S_CS"/>
</dbReference>
<feature type="domain" description="4Fe-4S ferredoxin-type" evidence="8">
    <location>
        <begin position="187"/>
        <end position="216"/>
    </location>
</feature>
<evidence type="ECO:0000313" key="10">
    <source>
        <dbReference type="Proteomes" id="UP000824130"/>
    </source>
</evidence>
<evidence type="ECO:0000256" key="7">
    <source>
        <dbReference type="ARBA" id="ARBA00023014"/>
    </source>
</evidence>
<keyword evidence="6" id="KW-0408">Iron</keyword>
<dbReference type="Proteomes" id="UP000824130">
    <property type="component" value="Unassembled WGS sequence"/>
</dbReference>
<keyword evidence="7" id="KW-0411">Iron-sulfur</keyword>
<name>A0A9D1N7D9_9FIRM</name>
<reference evidence="9" key="2">
    <citation type="journal article" date="2021" name="PeerJ">
        <title>Extensive microbial diversity within the chicken gut microbiome revealed by metagenomics and culture.</title>
        <authorList>
            <person name="Gilroy R."/>
            <person name="Ravi A."/>
            <person name="Getino M."/>
            <person name="Pursley I."/>
            <person name="Horton D.L."/>
            <person name="Alikhan N.F."/>
            <person name="Baker D."/>
            <person name="Gharbi K."/>
            <person name="Hall N."/>
            <person name="Watson M."/>
            <person name="Adriaenssens E.M."/>
            <person name="Foster-Nyarko E."/>
            <person name="Jarju S."/>
            <person name="Secka A."/>
            <person name="Antonio M."/>
            <person name="Oren A."/>
            <person name="Chaudhuri R.R."/>
            <person name="La Ragione R."/>
            <person name="Hildebrand F."/>
            <person name="Pallen M.J."/>
        </authorList>
    </citation>
    <scope>NUCLEOTIDE SEQUENCE</scope>
    <source>
        <strain evidence="9">ChiSjej4B22-8349</strain>
    </source>
</reference>
<comment type="caution">
    <text evidence="9">The sequence shown here is derived from an EMBL/GenBank/DDBJ whole genome shotgun (WGS) entry which is preliminary data.</text>
</comment>
<evidence type="ECO:0000256" key="5">
    <source>
        <dbReference type="ARBA" id="ARBA00022723"/>
    </source>
</evidence>
<dbReference type="AlphaFoldDB" id="A0A9D1N7D9"/>
<dbReference type="GO" id="GO:0051539">
    <property type="term" value="F:4 iron, 4 sulfur cluster binding"/>
    <property type="evidence" value="ECO:0007669"/>
    <property type="project" value="UniProtKB-KW"/>
</dbReference>
<dbReference type="EMBL" id="DVOB01000160">
    <property type="protein sequence ID" value="HIU96527.1"/>
    <property type="molecule type" value="Genomic_DNA"/>
</dbReference>
<dbReference type="Pfam" id="PF12838">
    <property type="entry name" value="Fer4_7"/>
    <property type="match status" value="1"/>
</dbReference>
<evidence type="ECO:0000313" key="9">
    <source>
        <dbReference type="EMBL" id="HIU96527.1"/>
    </source>
</evidence>
<evidence type="ECO:0000256" key="2">
    <source>
        <dbReference type="ARBA" id="ARBA00003532"/>
    </source>
</evidence>